<accession>A0A8E2EZH2</accession>
<feature type="region of interest" description="Disordered" evidence="1">
    <location>
        <begin position="32"/>
        <end position="63"/>
    </location>
</feature>
<organism evidence="2 3">
    <name type="scientific">Glonium stellatum</name>
    <dbReference type="NCBI Taxonomy" id="574774"/>
    <lineage>
        <taxon>Eukaryota</taxon>
        <taxon>Fungi</taxon>
        <taxon>Dikarya</taxon>
        <taxon>Ascomycota</taxon>
        <taxon>Pezizomycotina</taxon>
        <taxon>Dothideomycetes</taxon>
        <taxon>Pleosporomycetidae</taxon>
        <taxon>Gloniales</taxon>
        <taxon>Gloniaceae</taxon>
        <taxon>Glonium</taxon>
    </lineage>
</organism>
<protein>
    <submittedName>
        <fullName evidence="2">Uncharacterized protein</fullName>
    </submittedName>
</protein>
<reference evidence="2 3" key="1">
    <citation type="journal article" date="2016" name="Nat. Commun.">
        <title>Ectomycorrhizal ecology is imprinted in the genome of the dominant symbiotic fungus Cenococcum geophilum.</title>
        <authorList>
            <consortium name="DOE Joint Genome Institute"/>
            <person name="Peter M."/>
            <person name="Kohler A."/>
            <person name="Ohm R.A."/>
            <person name="Kuo A."/>
            <person name="Krutzmann J."/>
            <person name="Morin E."/>
            <person name="Arend M."/>
            <person name="Barry K.W."/>
            <person name="Binder M."/>
            <person name="Choi C."/>
            <person name="Clum A."/>
            <person name="Copeland A."/>
            <person name="Grisel N."/>
            <person name="Haridas S."/>
            <person name="Kipfer T."/>
            <person name="LaButti K."/>
            <person name="Lindquist E."/>
            <person name="Lipzen A."/>
            <person name="Maire R."/>
            <person name="Meier B."/>
            <person name="Mihaltcheva S."/>
            <person name="Molinier V."/>
            <person name="Murat C."/>
            <person name="Poggeler S."/>
            <person name="Quandt C.A."/>
            <person name="Sperisen C."/>
            <person name="Tritt A."/>
            <person name="Tisserant E."/>
            <person name="Crous P.W."/>
            <person name="Henrissat B."/>
            <person name="Nehls U."/>
            <person name="Egli S."/>
            <person name="Spatafora J.W."/>
            <person name="Grigoriev I.V."/>
            <person name="Martin F.M."/>
        </authorList>
    </citation>
    <scope>NUCLEOTIDE SEQUENCE [LARGE SCALE GENOMIC DNA]</scope>
    <source>
        <strain evidence="2 3">CBS 207.34</strain>
    </source>
</reference>
<dbReference type="AlphaFoldDB" id="A0A8E2EZH2"/>
<sequence>MHLGYVYLCGLALVLSVVLLSKLVVTGSGFISGFNAKTRSNNSEETRKREETEHPDEADDPIHAQSDILSSDILDKIFFKWSEDWIRDGWDEWSDWDEGYIQGPYITPFFFIPKKLK</sequence>
<evidence type="ECO:0000313" key="3">
    <source>
        <dbReference type="Proteomes" id="UP000250140"/>
    </source>
</evidence>
<feature type="compositionally biased region" description="Basic and acidic residues" evidence="1">
    <location>
        <begin position="42"/>
        <end position="52"/>
    </location>
</feature>
<proteinExistence type="predicted"/>
<evidence type="ECO:0000256" key="1">
    <source>
        <dbReference type="SAM" id="MobiDB-lite"/>
    </source>
</evidence>
<keyword evidence="3" id="KW-1185">Reference proteome</keyword>
<gene>
    <name evidence="2" type="ORF">AOQ84DRAFT_364708</name>
</gene>
<dbReference type="EMBL" id="KV749791">
    <property type="protein sequence ID" value="OCL07756.1"/>
    <property type="molecule type" value="Genomic_DNA"/>
</dbReference>
<dbReference type="Proteomes" id="UP000250140">
    <property type="component" value="Unassembled WGS sequence"/>
</dbReference>
<name>A0A8E2EZH2_9PEZI</name>
<evidence type="ECO:0000313" key="2">
    <source>
        <dbReference type="EMBL" id="OCL07756.1"/>
    </source>
</evidence>